<dbReference type="OrthoDB" id="8694498at2"/>
<feature type="domain" description="Aldehyde dehydrogenase" evidence="2">
    <location>
        <begin position="57"/>
        <end position="146"/>
    </location>
</feature>
<dbReference type="SUPFAM" id="SSF53720">
    <property type="entry name" value="ALDH-like"/>
    <property type="match status" value="1"/>
</dbReference>
<dbReference type="EMBL" id="FNBL01000010">
    <property type="protein sequence ID" value="SDG00490.1"/>
    <property type="molecule type" value="Genomic_DNA"/>
</dbReference>
<dbReference type="Gene3D" id="3.50.50.60">
    <property type="entry name" value="FAD/NAD(P)-binding domain"/>
    <property type="match status" value="1"/>
</dbReference>
<evidence type="ECO:0000259" key="2">
    <source>
        <dbReference type="Pfam" id="PF00171"/>
    </source>
</evidence>
<dbReference type="Proteomes" id="UP000182284">
    <property type="component" value="Unassembled WGS sequence"/>
</dbReference>
<protein>
    <submittedName>
        <fullName evidence="3">Aldehyde dehydrogenase family protein</fullName>
    </submittedName>
</protein>
<dbReference type="GO" id="GO:0016620">
    <property type="term" value="F:oxidoreductase activity, acting on the aldehyde or oxo group of donors, NAD or NADP as acceptor"/>
    <property type="evidence" value="ECO:0007669"/>
    <property type="project" value="InterPro"/>
</dbReference>
<dbReference type="RefSeq" id="WP_083351853.1">
    <property type="nucleotide sequence ID" value="NZ_FNBL01000010.1"/>
</dbReference>
<evidence type="ECO:0000313" key="4">
    <source>
        <dbReference type="Proteomes" id="UP000182284"/>
    </source>
</evidence>
<dbReference type="Pfam" id="PF00171">
    <property type="entry name" value="Aldedh"/>
    <property type="match status" value="1"/>
</dbReference>
<dbReference type="InterPro" id="IPR016162">
    <property type="entry name" value="Ald_DH_N"/>
</dbReference>
<evidence type="ECO:0000256" key="1">
    <source>
        <dbReference type="ARBA" id="ARBA00023002"/>
    </source>
</evidence>
<accession>A0A1G7QS51</accession>
<sequence length="150" mass="16316">MNQFSPADLSPDRELMSEPIRSTYDFIVFGGGTAGSVVARRLAEIQASRSCCLKRAVLACQAFDDASLDKVAAKAHDTDFGLAASIWTRDISTAHKLAKKVKAGSVWINQHNFYDPALPFGDYKQSGWGREQGSEAIRTFTEVKAVCAAL</sequence>
<evidence type="ECO:0000313" key="3">
    <source>
        <dbReference type="EMBL" id="SDG00490.1"/>
    </source>
</evidence>
<gene>
    <name evidence="3" type="ORF">SAMN04488117_11025</name>
</gene>
<name>A0A1G7QS51_9RHOB</name>
<reference evidence="3 4" key="1">
    <citation type="submission" date="2016-10" db="EMBL/GenBank/DDBJ databases">
        <authorList>
            <person name="de Groot N.N."/>
        </authorList>
    </citation>
    <scope>NUCLEOTIDE SEQUENCE [LARGE SCALE GENOMIC DNA]</scope>
    <source>
        <strain evidence="3 4">DSM 27375</strain>
    </source>
</reference>
<organism evidence="3 4">
    <name type="scientific">Celeribacter baekdonensis</name>
    <dbReference type="NCBI Taxonomy" id="875171"/>
    <lineage>
        <taxon>Bacteria</taxon>
        <taxon>Pseudomonadati</taxon>
        <taxon>Pseudomonadota</taxon>
        <taxon>Alphaproteobacteria</taxon>
        <taxon>Rhodobacterales</taxon>
        <taxon>Roseobacteraceae</taxon>
        <taxon>Celeribacter</taxon>
    </lineage>
</organism>
<dbReference type="Gene3D" id="3.40.605.10">
    <property type="entry name" value="Aldehyde Dehydrogenase, Chain A, domain 1"/>
    <property type="match status" value="1"/>
</dbReference>
<keyword evidence="1" id="KW-0560">Oxidoreductase</keyword>
<dbReference type="SUPFAM" id="SSF51905">
    <property type="entry name" value="FAD/NAD(P)-binding domain"/>
    <property type="match status" value="1"/>
</dbReference>
<dbReference type="InterPro" id="IPR036188">
    <property type="entry name" value="FAD/NAD-bd_sf"/>
</dbReference>
<dbReference type="PANTHER" id="PTHR11699">
    <property type="entry name" value="ALDEHYDE DEHYDROGENASE-RELATED"/>
    <property type="match status" value="1"/>
</dbReference>
<dbReference type="InterPro" id="IPR015590">
    <property type="entry name" value="Aldehyde_DH_dom"/>
</dbReference>
<dbReference type="AlphaFoldDB" id="A0A1G7QS51"/>
<dbReference type="Gene3D" id="3.40.309.10">
    <property type="entry name" value="Aldehyde Dehydrogenase, Chain A, domain 2"/>
    <property type="match status" value="1"/>
</dbReference>
<dbReference type="InterPro" id="IPR016163">
    <property type="entry name" value="Ald_DH_C"/>
</dbReference>
<proteinExistence type="predicted"/>
<dbReference type="InterPro" id="IPR016161">
    <property type="entry name" value="Ald_DH/histidinol_DH"/>
</dbReference>